<comment type="caution">
    <text evidence="3">The sequence shown here is derived from an EMBL/GenBank/DDBJ whole genome shotgun (WGS) entry which is preliminary data.</text>
</comment>
<dbReference type="PANTHER" id="PTHR30461:SF23">
    <property type="entry name" value="DNA RECOMBINASE-RELATED"/>
    <property type="match status" value="1"/>
</dbReference>
<dbReference type="Gene3D" id="3.40.50.1390">
    <property type="entry name" value="Resolvase, N-terminal catalytic domain"/>
    <property type="match status" value="1"/>
</dbReference>
<evidence type="ECO:0000313" key="3">
    <source>
        <dbReference type="EMBL" id="MEI2453131.1"/>
    </source>
</evidence>
<sequence length="453" mass="51810">MNNPNNPRRLRCAVYTRKSTQEGLEREYNSIEAQRDAGQAYIASRRCEGWIPVGDDYDDAGFSAATMLRPALQRLLSDIRSGKIDVVLVYKLDRLSRSLRDFVHLYWEVMQENNVAFVSITQHFNTADAIGKLMMNIMMSFAEFDRDLDVDRARDKMIASKKKGLWMHGVPPLGYDLKNRRHRRLVPDPKEAPLVRWIFEQVAEGVPTAQLVAKLRSRGATSKFWTTGNGREIVGKPIDKSLLYKMLANRTYLGELRHGTDWFSSAHEPIIDPDLWARAQAATETRVRALTAPDASKIPFPLRGLVFATDGRAMTPWHTTKRNGRTYRYYVHTRALHESAKLLKLPRVPAGELEAAIIEQLRLVLRTPELISAILPQAAALDPDLDEPKIMVSMLRLHEIWEYLAGHEQTQMLQLLIERIVVHEDRAELRLRPMGLTSFVRELETHEGIEESA</sequence>
<dbReference type="InterPro" id="IPR050639">
    <property type="entry name" value="SSR_resolvase"/>
</dbReference>
<evidence type="ECO:0000259" key="2">
    <source>
        <dbReference type="PROSITE" id="PS51737"/>
    </source>
</evidence>
<dbReference type="Pfam" id="PF07508">
    <property type="entry name" value="Recombinase"/>
    <property type="match status" value="1"/>
</dbReference>
<evidence type="ECO:0000259" key="1">
    <source>
        <dbReference type="PROSITE" id="PS51736"/>
    </source>
</evidence>
<name>A0ABU8CWI4_9GAMM</name>
<dbReference type="PROSITE" id="PS51737">
    <property type="entry name" value="RECOMBINASE_DNA_BIND"/>
    <property type="match status" value="1"/>
</dbReference>
<protein>
    <submittedName>
        <fullName evidence="3">Recombinase family protein</fullName>
    </submittedName>
</protein>
<dbReference type="EMBL" id="JBANDL010000002">
    <property type="protein sequence ID" value="MEI2453131.1"/>
    <property type="molecule type" value="Genomic_DNA"/>
</dbReference>
<dbReference type="SUPFAM" id="SSF53041">
    <property type="entry name" value="Resolvase-like"/>
    <property type="match status" value="1"/>
</dbReference>
<dbReference type="InterPro" id="IPR011109">
    <property type="entry name" value="DNA_bind_recombinase_dom"/>
</dbReference>
<dbReference type="CDD" id="cd00338">
    <property type="entry name" value="Ser_Recombinase"/>
    <property type="match status" value="1"/>
</dbReference>
<proteinExistence type="predicted"/>
<evidence type="ECO:0000313" key="4">
    <source>
        <dbReference type="Proteomes" id="UP001387215"/>
    </source>
</evidence>
<feature type="domain" description="Recombinase" evidence="2">
    <location>
        <begin position="172"/>
        <end position="289"/>
    </location>
</feature>
<accession>A0ABU8CWI4</accession>
<dbReference type="Gene3D" id="3.90.1750.20">
    <property type="entry name" value="Putative Large Serine Recombinase, Chain B, Domain 2"/>
    <property type="match status" value="1"/>
</dbReference>
<dbReference type="Proteomes" id="UP001387215">
    <property type="component" value="Unassembled WGS sequence"/>
</dbReference>
<feature type="domain" description="Resolvase/invertase-type recombinase catalytic" evidence="1">
    <location>
        <begin position="11"/>
        <end position="164"/>
    </location>
</feature>
<dbReference type="InterPro" id="IPR038109">
    <property type="entry name" value="DNA_bind_recomb_sf"/>
</dbReference>
<dbReference type="RefSeq" id="WP_336130553.1">
    <property type="nucleotide sequence ID" value="NZ_JBANDL010000002.1"/>
</dbReference>
<reference evidence="3 4" key="1">
    <citation type="submission" date="2024-02" db="EMBL/GenBank/DDBJ databases">
        <title>Lysobacter Genome Sequencing and Mining.</title>
        <authorList>
            <person name="Bierman J."/>
            <person name="Walker M.C."/>
        </authorList>
    </citation>
    <scope>NUCLEOTIDE SEQUENCE [LARGE SCALE GENOMIC DNA]</scope>
    <source>
        <strain evidence="3 4">PB6250</strain>
    </source>
</reference>
<keyword evidence="4" id="KW-1185">Reference proteome</keyword>
<dbReference type="InterPro" id="IPR036162">
    <property type="entry name" value="Resolvase-like_N_sf"/>
</dbReference>
<dbReference type="Pfam" id="PF00239">
    <property type="entry name" value="Resolvase"/>
    <property type="match status" value="1"/>
</dbReference>
<dbReference type="SMART" id="SM00857">
    <property type="entry name" value="Resolvase"/>
    <property type="match status" value="1"/>
</dbReference>
<dbReference type="PROSITE" id="PS51736">
    <property type="entry name" value="RECOMBINASES_3"/>
    <property type="match status" value="1"/>
</dbReference>
<organism evidence="3 4">
    <name type="scientific">Lysobacter firmicutimachus</name>
    <dbReference type="NCBI Taxonomy" id="1792846"/>
    <lineage>
        <taxon>Bacteria</taxon>
        <taxon>Pseudomonadati</taxon>
        <taxon>Pseudomonadota</taxon>
        <taxon>Gammaproteobacteria</taxon>
        <taxon>Lysobacterales</taxon>
        <taxon>Lysobacteraceae</taxon>
        <taxon>Lysobacter</taxon>
    </lineage>
</organism>
<gene>
    <name evidence="3" type="ORF">V2J18_00410</name>
</gene>
<dbReference type="InterPro" id="IPR006119">
    <property type="entry name" value="Resolv_N"/>
</dbReference>
<dbReference type="PANTHER" id="PTHR30461">
    <property type="entry name" value="DNA-INVERTASE FROM LAMBDOID PROPHAGE"/>
    <property type="match status" value="1"/>
</dbReference>